<gene>
    <name evidence="3" type="ORF">TUM4630_14070</name>
</gene>
<dbReference type="PROSITE" id="PS50206">
    <property type="entry name" value="RHODANESE_3"/>
    <property type="match status" value="1"/>
</dbReference>
<evidence type="ECO:0000259" key="2">
    <source>
        <dbReference type="PROSITE" id="PS50206"/>
    </source>
</evidence>
<reference evidence="3 4" key="1">
    <citation type="submission" date="2021-05" db="EMBL/GenBank/DDBJ databases">
        <title>Molecular characterization for Shewanella algae harboring chromosomal blaOXA-55-like strains isolated from clinical and environment sample.</title>
        <authorList>
            <person name="Ohama Y."/>
            <person name="Aoki K."/>
            <person name="Harada S."/>
            <person name="Moriya K."/>
            <person name="Ishii Y."/>
            <person name="Tateda K."/>
        </authorList>
    </citation>
    <scope>NUCLEOTIDE SEQUENCE [LARGE SCALE GENOMIC DNA]</scope>
    <source>
        <strain evidence="3 4">LMG 23746</strain>
    </source>
</reference>
<keyword evidence="1" id="KW-0732">Signal</keyword>
<evidence type="ECO:0000313" key="4">
    <source>
        <dbReference type="Proteomes" id="UP000761574"/>
    </source>
</evidence>
<dbReference type="Gene3D" id="3.40.250.10">
    <property type="entry name" value="Rhodanese-like domain"/>
    <property type="match status" value="1"/>
</dbReference>
<proteinExistence type="predicted"/>
<dbReference type="EMBL" id="BPFB01000013">
    <property type="protein sequence ID" value="GIU45603.1"/>
    <property type="molecule type" value="Genomic_DNA"/>
</dbReference>
<organism evidence="3 4">
    <name type="scientific">Shewanella algidipiscicola</name>
    <dbReference type="NCBI Taxonomy" id="614070"/>
    <lineage>
        <taxon>Bacteria</taxon>
        <taxon>Pseudomonadati</taxon>
        <taxon>Pseudomonadota</taxon>
        <taxon>Gammaproteobacteria</taxon>
        <taxon>Alteromonadales</taxon>
        <taxon>Shewanellaceae</taxon>
        <taxon>Shewanella</taxon>
    </lineage>
</organism>
<protein>
    <recommendedName>
        <fullName evidence="2">Rhodanese domain-containing protein</fullName>
    </recommendedName>
</protein>
<comment type="caution">
    <text evidence="3">The sequence shown here is derived from an EMBL/GenBank/DDBJ whole genome shotgun (WGS) entry which is preliminary data.</text>
</comment>
<dbReference type="SMART" id="SM00450">
    <property type="entry name" value="RHOD"/>
    <property type="match status" value="1"/>
</dbReference>
<keyword evidence="4" id="KW-1185">Reference proteome</keyword>
<dbReference type="InterPro" id="IPR036873">
    <property type="entry name" value="Rhodanese-like_dom_sf"/>
</dbReference>
<feature type="domain" description="Rhodanese" evidence="2">
    <location>
        <begin position="89"/>
        <end position="153"/>
    </location>
</feature>
<feature type="chain" id="PRO_5045359169" description="Rhodanese domain-containing protein" evidence="1">
    <location>
        <begin position="21"/>
        <end position="154"/>
    </location>
</feature>
<dbReference type="PANTHER" id="PTHR43031">
    <property type="entry name" value="FAD-DEPENDENT OXIDOREDUCTASE"/>
    <property type="match status" value="1"/>
</dbReference>
<sequence>MKSGLHIALICIALSLSAQAQAFDAALAQSYQQQFNNAKGAAVGKAIGLMGPDAFIKLTQSNKPMLAIDIRTPEERGIFGLTINHQSAINLNELFTPDNLAKIPTDKPVVLVCKSGLRAMAAATALRHLGYDNVKVLKGGFASLTKQVSPQLAQ</sequence>
<name>A0ABQ4PDI9_9GAMM</name>
<dbReference type="CDD" id="cd00158">
    <property type="entry name" value="RHOD"/>
    <property type="match status" value="1"/>
</dbReference>
<dbReference type="PANTHER" id="PTHR43031:SF10">
    <property type="entry name" value="RHODANESE DOMAIN-CONTAINING PROTEIN"/>
    <property type="match status" value="1"/>
</dbReference>
<dbReference type="SUPFAM" id="SSF52821">
    <property type="entry name" value="Rhodanese/Cell cycle control phosphatase"/>
    <property type="match status" value="1"/>
</dbReference>
<evidence type="ECO:0000313" key="3">
    <source>
        <dbReference type="EMBL" id="GIU45603.1"/>
    </source>
</evidence>
<evidence type="ECO:0000256" key="1">
    <source>
        <dbReference type="SAM" id="SignalP"/>
    </source>
</evidence>
<dbReference type="InterPro" id="IPR001763">
    <property type="entry name" value="Rhodanese-like_dom"/>
</dbReference>
<dbReference type="Pfam" id="PF00581">
    <property type="entry name" value="Rhodanese"/>
    <property type="match status" value="1"/>
</dbReference>
<dbReference type="RefSeq" id="WP_119978430.1">
    <property type="nucleotide sequence ID" value="NZ_BPFB01000013.1"/>
</dbReference>
<dbReference type="Proteomes" id="UP000761574">
    <property type="component" value="Unassembled WGS sequence"/>
</dbReference>
<accession>A0ABQ4PDI9</accession>
<dbReference type="InterPro" id="IPR050229">
    <property type="entry name" value="GlpE_sulfurtransferase"/>
</dbReference>
<feature type="signal peptide" evidence="1">
    <location>
        <begin position="1"/>
        <end position="20"/>
    </location>
</feature>